<gene>
    <name evidence="1" type="ORF">RRG08_045407</name>
</gene>
<protein>
    <submittedName>
        <fullName evidence="1">Uncharacterized protein</fullName>
    </submittedName>
</protein>
<dbReference type="Proteomes" id="UP001283361">
    <property type="component" value="Unassembled WGS sequence"/>
</dbReference>
<dbReference type="AlphaFoldDB" id="A0AAE1CIY7"/>
<name>A0AAE1CIY7_9GAST</name>
<evidence type="ECO:0000313" key="1">
    <source>
        <dbReference type="EMBL" id="KAK3696739.1"/>
    </source>
</evidence>
<sequence length="154" mass="17686">MLVAASRHVSLLLSLFEGGQDPVREKSATPYKLSCAALSQYRWNLSVTVFVLKIGFEDIHFLRYASCRTNDRVKGLNATRWRRYQRFDRCLFQYPLQASRLFAGSYVFAFRVRSQGHLLMHGQLAGISVETVSSYPNIRDISALNELACLNQYR</sequence>
<comment type="caution">
    <text evidence="1">The sequence shown here is derived from an EMBL/GenBank/DDBJ whole genome shotgun (WGS) entry which is preliminary data.</text>
</comment>
<accession>A0AAE1CIY7</accession>
<evidence type="ECO:0000313" key="2">
    <source>
        <dbReference type="Proteomes" id="UP001283361"/>
    </source>
</evidence>
<reference evidence="1" key="1">
    <citation type="journal article" date="2023" name="G3 (Bethesda)">
        <title>A reference genome for the long-term kleptoplast-retaining sea slug Elysia crispata morphotype clarki.</title>
        <authorList>
            <person name="Eastman K.E."/>
            <person name="Pendleton A.L."/>
            <person name="Shaikh M.A."/>
            <person name="Suttiyut T."/>
            <person name="Ogas R."/>
            <person name="Tomko P."/>
            <person name="Gavelis G."/>
            <person name="Widhalm J.R."/>
            <person name="Wisecaver J.H."/>
        </authorList>
    </citation>
    <scope>NUCLEOTIDE SEQUENCE</scope>
    <source>
        <strain evidence="1">ECLA1</strain>
    </source>
</reference>
<organism evidence="1 2">
    <name type="scientific">Elysia crispata</name>
    <name type="common">lettuce slug</name>
    <dbReference type="NCBI Taxonomy" id="231223"/>
    <lineage>
        <taxon>Eukaryota</taxon>
        <taxon>Metazoa</taxon>
        <taxon>Spiralia</taxon>
        <taxon>Lophotrochozoa</taxon>
        <taxon>Mollusca</taxon>
        <taxon>Gastropoda</taxon>
        <taxon>Heterobranchia</taxon>
        <taxon>Euthyneura</taxon>
        <taxon>Panpulmonata</taxon>
        <taxon>Sacoglossa</taxon>
        <taxon>Placobranchoidea</taxon>
        <taxon>Plakobranchidae</taxon>
        <taxon>Elysia</taxon>
    </lineage>
</organism>
<dbReference type="EMBL" id="JAWDGP010008032">
    <property type="protein sequence ID" value="KAK3696739.1"/>
    <property type="molecule type" value="Genomic_DNA"/>
</dbReference>
<proteinExistence type="predicted"/>
<keyword evidence="2" id="KW-1185">Reference proteome</keyword>